<evidence type="ECO:0000313" key="1">
    <source>
        <dbReference type="WBParaSite" id="BTMF_0000239201-mRNA-1"/>
    </source>
</evidence>
<proteinExistence type="predicted"/>
<name>A0A0R3Q7T8_9BILA</name>
<accession>A0A0R3Q7T8</accession>
<organism evidence="1">
    <name type="scientific">Brugia timori</name>
    <dbReference type="NCBI Taxonomy" id="42155"/>
    <lineage>
        <taxon>Eukaryota</taxon>
        <taxon>Metazoa</taxon>
        <taxon>Ecdysozoa</taxon>
        <taxon>Nematoda</taxon>
        <taxon>Chromadorea</taxon>
        <taxon>Rhabditida</taxon>
        <taxon>Spirurina</taxon>
        <taxon>Spiruromorpha</taxon>
        <taxon>Filarioidea</taxon>
        <taxon>Onchocercidae</taxon>
        <taxon>Brugia</taxon>
    </lineage>
</organism>
<sequence>LRECKSEINGEVVESSNAVPHTRSSLNVSTSQSQDVLRSLPVFSQSWFFTLNIVGSAMPSNTGVNLTPSIFTSDCDTQPLFLDDCNPSAITMVERRSPVDIEKESRKFCFPKLPLQYPLLTVVTDSVHLSPPASNERVEPTQILGGTVANVMARVGGPPSVGDYMIYPTPPSVDATQSQQFSPQNTLIQANPTSILYPPTVSYMAAAAAAAVNLCHNIPPVQLPPTVVSETDATTETTPTIKRELENDDERLLGKLHYSIGEKPVYGKFMQLEMALSRKFAGNILAKEFLSLEAKECRMLEGVYADQLKLIKAAVAAREKR</sequence>
<dbReference type="WBParaSite" id="BTMF_0000239201-mRNA-1">
    <property type="protein sequence ID" value="BTMF_0000239201-mRNA-1"/>
    <property type="gene ID" value="BTMF_0000239201"/>
</dbReference>
<protein>
    <submittedName>
        <fullName evidence="1">SARAH domain-containing protein</fullName>
    </submittedName>
</protein>
<dbReference type="AlphaFoldDB" id="A0A0R3Q7T8"/>
<dbReference type="STRING" id="42155.A0A0R3Q7T8"/>
<reference evidence="1" key="1">
    <citation type="submission" date="2017-02" db="UniProtKB">
        <authorList>
            <consortium name="WormBaseParasite"/>
        </authorList>
    </citation>
    <scope>IDENTIFICATION</scope>
</reference>